<feature type="transmembrane region" description="Helical" evidence="6">
    <location>
        <begin position="306"/>
        <end position="324"/>
    </location>
</feature>
<keyword evidence="5 6" id="KW-0472">Membrane</keyword>
<dbReference type="Pfam" id="PF00892">
    <property type="entry name" value="EamA"/>
    <property type="match status" value="2"/>
</dbReference>
<evidence type="ECO:0000256" key="5">
    <source>
        <dbReference type="ARBA" id="ARBA00023136"/>
    </source>
</evidence>
<feature type="transmembrane region" description="Helical" evidence="6">
    <location>
        <begin position="281"/>
        <end position="300"/>
    </location>
</feature>
<feature type="domain" description="EamA" evidence="7">
    <location>
        <begin position="11"/>
        <end position="152"/>
    </location>
</feature>
<dbReference type="InterPro" id="IPR000620">
    <property type="entry name" value="EamA_dom"/>
</dbReference>
<evidence type="ECO:0000256" key="6">
    <source>
        <dbReference type="RuleBase" id="RU363077"/>
    </source>
</evidence>
<keyword evidence="4 6" id="KW-1133">Transmembrane helix</keyword>
<evidence type="ECO:0000259" key="7">
    <source>
        <dbReference type="Pfam" id="PF00892"/>
    </source>
</evidence>
<evidence type="ECO:0000256" key="1">
    <source>
        <dbReference type="ARBA" id="ARBA00004141"/>
    </source>
</evidence>
<evidence type="ECO:0000256" key="2">
    <source>
        <dbReference type="ARBA" id="ARBA00007635"/>
    </source>
</evidence>
<feature type="domain" description="EamA" evidence="7">
    <location>
        <begin position="186"/>
        <end position="324"/>
    </location>
</feature>
<feature type="transmembrane region" description="Helical" evidence="6">
    <location>
        <begin position="74"/>
        <end position="93"/>
    </location>
</feature>
<dbReference type="InterPro" id="IPR037185">
    <property type="entry name" value="EmrE-like"/>
</dbReference>
<evidence type="ECO:0000256" key="3">
    <source>
        <dbReference type="ARBA" id="ARBA00022692"/>
    </source>
</evidence>
<protein>
    <recommendedName>
        <fullName evidence="6">WAT1-related protein</fullName>
    </recommendedName>
</protein>
<feature type="transmembrane region" description="Helical" evidence="6">
    <location>
        <begin position="99"/>
        <end position="123"/>
    </location>
</feature>
<proteinExistence type="inferred from homology"/>
<feature type="non-terminal residue" evidence="8">
    <location>
        <position position="1"/>
    </location>
</feature>
<dbReference type="Gramene" id="TVU01307">
    <property type="protein sequence ID" value="TVU01307"/>
    <property type="gene ID" value="EJB05_53241"/>
</dbReference>
<dbReference type="SUPFAM" id="SSF103481">
    <property type="entry name" value="Multidrug resistance efflux transporter EmrE"/>
    <property type="match status" value="2"/>
</dbReference>
<reference evidence="8 9" key="1">
    <citation type="journal article" date="2019" name="Sci. Rep.">
        <title>A high-quality genome of Eragrostis curvula grass provides insights into Poaceae evolution and supports new strategies to enhance forage quality.</title>
        <authorList>
            <person name="Carballo J."/>
            <person name="Santos B.A.C.M."/>
            <person name="Zappacosta D."/>
            <person name="Garbus I."/>
            <person name="Selva J.P."/>
            <person name="Gallo C.A."/>
            <person name="Diaz A."/>
            <person name="Albertini E."/>
            <person name="Caccamo M."/>
            <person name="Echenique V."/>
        </authorList>
    </citation>
    <scope>NUCLEOTIDE SEQUENCE [LARGE SCALE GENOMIC DNA]</scope>
    <source>
        <strain evidence="9">cv. Victoria</strain>
        <tissue evidence="8">Leaf</tissue>
    </source>
</reference>
<name>A0A5J9SQV4_9POAL</name>
<feature type="transmembrane region" description="Helical" evidence="6">
    <location>
        <begin position="216"/>
        <end position="236"/>
    </location>
</feature>
<feature type="transmembrane region" description="Helical" evidence="6">
    <location>
        <begin position="135"/>
        <end position="155"/>
    </location>
</feature>
<keyword evidence="3 6" id="KW-0812">Transmembrane</keyword>
<feature type="transmembrane region" description="Helical" evidence="6">
    <location>
        <begin position="6"/>
        <end position="25"/>
    </location>
</feature>
<comment type="caution">
    <text evidence="8">The sequence shown here is derived from an EMBL/GenBank/DDBJ whole genome shotgun (WGS) entry which is preliminary data.</text>
</comment>
<dbReference type="GO" id="GO:0016020">
    <property type="term" value="C:membrane"/>
    <property type="evidence" value="ECO:0007669"/>
    <property type="project" value="UniProtKB-SubCell"/>
</dbReference>
<evidence type="ECO:0000256" key="4">
    <source>
        <dbReference type="ARBA" id="ARBA00022989"/>
    </source>
</evidence>
<dbReference type="EMBL" id="RWGY01000462">
    <property type="protein sequence ID" value="TVU01307.1"/>
    <property type="molecule type" value="Genomic_DNA"/>
</dbReference>
<keyword evidence="9" id="KW-1185">Reference proteome</keyword>
<accession>A0A5J9SQV4</accession>
<comment type="subcellular location">
    <subcellularLocation>
        <location evidence="1 6">Membrane</location>
        <topology evidence="1 6">Multi-pass membrane protein</topology>
    </subcellularLocation>
</comment>
<dbReference type="Proteomes" id="UP000324897">
    <property type="component" value="Unassembled WGS sequence"/>
</dbReference>
<dbReference type="OrthoDB" id="1718296at2759"/>
<organism evidence="8 9">
    <name type="scientific">Eragrostis curvula</name>
    <name type="common">weeping love grass</name>
    <dbReference type="NCBI Taxonomy" id="38414"/>
    <lineage>
        <taxon>Eukaryota</taxon>
        <taxon>Viridiplantae</taxon>
        <taxon>Streptophyta</taxon>
        <taxon>Embryophyta</taxon>
        <taxon>Tracheophyta</taxon>
        <taxon>Spermatophyta</taxon>
        <taxon>Magnoliopsida</taxon>
        <taxon>Liliopsida</taxon>
        <taxon>Poales</taxon>
        <taxon>Poaceae</taxon>
        <taxon>PACMAD clade</taxon>
        <taxon>Chloridoideae</taxon>
        <taxon>Eragrostideae</taxon>
        <taxon>Eragrostidinae</taxon>
        <taxon>Eragrostis</taxon>
    </lineage>
</organism>
<feature type="transmembrane region" description="Helical" evidence="6">
    <location>
        <begin position="248"/>
        <end position="269"/>
    </location>
</feature>
<comment type="similarity">
    <text evidence="2 6">Belongs to the drug/metabolite transporter (DMT) superfamily. Plant drug/metabolite exporter (P-DME) (TC 2.A.7.4) family.</text>
</comment>
<dbReference type="PANTHER" id="PTHR31218">
    <property type="entry name" value="WAT1-RELATED PROTEIN"/>
    <property type="match status" value="1"/>
</dbReference>
<dbReference type="GO" id="GO:0022857">
    <property type="term" value="F:transmembrane transporter activity"/>
    <property type="evidence" value="ECO:0007669"/>
    <property type="project" value="InterPro"/>
</dbReference>
<evidence type="ECO:0000313" key="9">
    <source>
        <dbReference type="Proteomes" id="UP000324897"/>
    </source>
</evidence>
<evidence type="ECO:0000313" key="8">
    <source>
        <dbReference type="EMBL" id="TVU01307.1"/>
    </source>
</evidence>
<gene>
    <name evidence="8" type="ORF">EJB05_53241</name>
</gene>
<sequence>MSGNKMTPYVIAIIMELIYTGAYVISKAALDKGINASSSRSTARQQHRFFSCRLLLYSKVYACRKNVPCLSPWLLLKLFFCALVGITCSINLLNVSLTFTSATVTTATTNSVPVFTFCFALLFRMEVLKLRSPSGIAKLAGIGLCLTGVFILAFYTGPELNPVNHHHAFTHTSTPLNSPSRVTWIKGTFLMVLTSMTWSLWMIMQAGVLKEYPNKMIVTVTQSVFSVVQCFLVAVVAERDFSLWKLRIDVSLLAIIYAAFMVAGVTYYLQVWCMELKGPVFVAMWQPLLFVFTIFCSSFFLGENVYLGSIIAGALLVGGLYSVLWGKSKEPTIVPHSDVNMTDVIQGEMGDHHIPQATEKTTLASAAEQV</sequence>
<feature type="transmembrane region" description="Helical" evidence="6">
    <location>
        <begin position="184"/>
        <end position="204"/>
    </location>
</feature>
<dbReference type="InterPro" id="IPR030184">
    <property type="entry name" value="WAT1-related"/>
</dbReference>
<dbReference type="AlphaFoldDB" id="A0A5J9SQV4"/>